<proteinExistence type="predicted"/>
<evidence type="ECO:0000313" key="2">
    <source>
        <dbReference type="Proteomes" id="UP001607303"/>
    </source>
</evidence>
<comment type="caution">
    <text evidence="1">The sequence shown here is derived from an EMBL/GenBank/DDBJ whole genome shotgun (WGS) entry which is preliminary data.</text>
</comment>
<dbReference type="EMBL" id="JAYRBN010000114">
    <property type="protein sequence ID" value="KAL2723235.1"/>
    <property type="molecule type" value="Genomic_DNA"/>
</dbReference>
<evidence type="ECO:0000313" key="1">
    <source>
        <dbReference type="EMBL" id="KAL2723235.1"/>
    </source>
</evidence>
<name>A0ABD2ATJ3_VESMC</name>
<dbReference type="Proteomes" id="UP001607303">
    <property type="component" value="Unassembled WGS sequence"/>
</dbReference>
<sequence length="94" mass="10535">MEFALNERVLTASQTRGCIGSYPWFYDSEEGDEEVLSGEPKKGVSGYGEASISPQMDVVSETEDTRDKGYCFALFKIVWCFVKPEAHKTPSTRI</sequence>
<dbReference type="AlphaFoldDB" id="A0ABD2ATJ3"/>
<keyword evidence="2" id="KW-1185">Reference proteome</keyword>
<reference evidence="1 2" key="1">
    <citation type="journal article" date="2024" name="Ann. Entomol. Soc. Am.">
        <title>Genomic analyses of the southern and eastern yellowjacket wasps (Hymenoptera: Vespidae) reveal evolutionary signatures of social life.</title>
        <authorList>
            <person name="Catto M.A."/>
            <person name="Caine P.B."/>
            <person name="Orr S.E."/>
            <person name="Hunt B.G."/>
            <person name="Goodisman M.A.D."/>
        </authorList>
    </citation>
    <scope>NUCLEOTIDE SEQUENCE [LARGE SCALE GENOMIC DNA]</scope>
    <source>
        <strain evidence="1">232</strain>
        <tissue evidence="1">Head and thorax</tissue>
    </source>
</reference>
<gene>
    <name evidence="1" type="ORF">V1477_019086</name>
</gene>
<accession>A0ABD2ATJ3</accession>
<organism evidence="1 2">
    <name type="scientific">Vespula maculifrons</name>
    <name type="common">Eastern yellow jacket</name>
    <name type="synonym">Wasp</name>
    <dbReference type="NCBI Taxonomy" id="7453"/>
    <lineage>
        <taxon>Eukaryota</taxon>
        <taxon>Metazoa</taxon>
        <taxon>Ecdysozoa</taxon>
        <taxon>Arthropoda</taxon>
        <taxon>Hexapoda</taxon>
        <taxon>Insecta</taxon>
        <taxon>Pterygota</taxon>
        <taxon>Neoptera</taxon>
        <taxon>Endopterygota</taxon>
        <taxon>Hymenoptera</taxon>
        <taxon>Apocrita</taxon>
        <taxon>Aculeata</taxon>
        <taxon>Vespoidea</taxon>
        <taxon>Vespidae</taxon>
        <taxon>Vespinae</taxon>
        <taxon>Vespula</taxon>
    </lineage>
</organism>
<protein>
    <submittedName>
        <fullName evidence="1">Uncharacterized protein</fullName>
    </submittedName>
</protein>